<sequence>MHCICNISSGGLGFPRTVVRNDFIGEHGPPYILIYLMYILLVLDCTTNAINKLKYDILSFFFFLMAKKLFSDEL</sequence>
<keyword evidence="1" id="KW-0472">Membrane</keyword>
<feature type="transmembrane region" description="Helical" evidence="1">
    <location>
        <begin position="32"/>
        <end position="50"/>
    </location>
</feature>
<keyword evidence="1" id="KW-1133">Transmembrane helix</keyword>
<organism evidence="2">
    <name type="scientific">Rhizophora mucronata</name>
    <name type="common">Asiatic mangrove</name>
    <dbReference type="NCBI Taxonomy" id="61149"/>
    <lineage>
        <taxon>Eukaryota</taxon>
        <taxon>Viridiplantae</taxon>
        <taxon>Streptophyta</taxon>
        <taxon>Embryophyta</taxon>
        <taxon>Tracheophyta</taxon>
        <taxon>Spermatophyta</taxon>
        <taxon>Magnoliopsida</taxon>
        <taxon>eudicotyledons</taxon>
        <taxon>Gunneridae</taxon>
        <taxon>Pentapetalae</taxon>
        <taxon>rosids</taxon>
        <taxon>fabids</taxon>
        <taxon>Malpighiales</taxon>
        <taxon>Rhizophoraceae</taxon>
        <taxon>Rhizophora</taxon>
    </lineage>
</organism>
<name>A0A2P2JWT0_RHIMU</name>
<evidence type="ECO:0000313" key="2">
    <source>
        <dbReference type="EMBL" id="MBW97928.1"/>
    </source>
</evidence>
<proteinExistence type="predicted"/>
<evidence type="ECO:0000256" key="1">
    <source>
        <dbReference type="SAM" id="Phobius"/>
    </source>
</evidence>
<reference evidence="2" key="1">
    <citation type="submission" date="2018-02" db="EMBL/GenBank/DDBJ databases">
        <title>Rhizophora mucronata_Transcriptome.</title>
        <authorList>
            <person name="Meera S.P."/>
            <person name="Sreeshan A."/>
            <person name="Augustine A."/>
        </authorList>
    </citation>
    <scope>NUCLEOTIDE SEQUENCE</scope>
    <source>
        <tissue evidence="2">Leaf</tissue>
    </source>
</reference>
<dbReference type="AlphaFoldDB" id="A0A2P2JWT0"/>
<accession>A0A2P2JWT0</accession>
<keyword evidence="1" id="KW-0812">Transmembrane</keyword>
<protein>
    <submittedName>
        <fullName evidence="2">Uncharacterized protein MANES_03G190100</fullName>
    </submittedName>
</protein>
<dbReference type="EMBL" id="GGEC01017445">
    <property type="protein sequence ID" value="MBW97928.1"/>
    <property type="molecule type" value="Transcribed_RNA"/>
</dbReference>